<evidence type="ECO:0000313" key="1">
    <source>
        <dbReference type="EMBL" id="CAD8210897.1"/>
    </source>
</evidence>
<name>A0A8S1YDK0_9CILI</name>
<reference evidence="1" key="1">
    <citation type="submission" date="2021-01" db="EMBL/GenBank/DDBJ databases">
        <authorList>
            <consortium name="Genoscope - CEA"/>
            <person name="William W."/>
        </authorList>
    </citation>
    <scope>NUCLEOTIDE SEQUENCE</scope>
</reference>
<organism evidence="1 2">
    <name type="scientific">Paramecium pentaurelia</name>
    <dbReference type="NCBI Taxonomy" id="43138"/>
    <lineage>
        <taxon>Eukaryota</taxon>
        <taxon>Sar</taxon>
        <taxon>Alveolata</taxon>
        <taxon>Ciliophora</taxon>
        <taxon>Intramacronucleata</taxon>
        <taxon>Oligohymenophorea</taxon>
        <taxon>Peniculida</taxon>
        <taxon>Parameciidae</taxon>
        <taxon>Paramecium</taxon>
    </lineage>
</organism>
<keyword evidence="2" id="KW-1185">Reference proteome</keyword>
<accession>A0A8S1YDK0</accession>
<dbReference type="Proteomes" id="UP000689195">
    <property type="component" value="Unassembled WGS sequence"/>
</dbReference>
<evidence type="ECO:0000313" key="2">
    <source>
        <dbReference type="Proteomes" id="UP000689195"/>
    </source>
</evidence>
<comment type="caution">
    <text evidence="1">The sequence shown here is derived from an EMBL/GenBank/DDBJ whole genome shotgun (WGS) entry which is preliminary data.</text>
</comment>
<proteinExistence type="predicted"/>
<sequence length="46" mass="5512">MREEKNKRTKSIMKNQQIIQTQQVSAELVIHKTEALDMIKQLEMLR</sequence>
<protein>
    <submittedName>
        <fullName evidence="1">Uncharacterized protein</fullName>
    </submittedName>
</protein>
<dbReference type="EMBL" id="CAJJDO010000161">
    <property type="protein sequence ID" value="CAD8210897.1"/>
    <property type="molecule type" value="Genomic_DNA"/>
</dbReference>
<dbReference type="AlphaFoldDB" id="A0A8S1YDK0"/>
<gene>
    <name evidence="1" type="ORF">PPENT_87.1.T1610052</name>
</gene>